<feature type="transmembrane region" description="Helical" evidence="10">
    <location>
        <begin position="124"/>
        <end position="149"/>
    </location>
</feature>
<feature type="transmembrane region" description="Helical" evidence="10">
    <location>
        <begin position="269"/>
        <end position="290"/>
    </location>
</feature>
<dbReference type="Pfam" id="PF00230">
    <property type="entry name" value="MIP"/>
    <property type="match status" value="1"/>
</dbReference>
<evidence type="ECO:0000256" key="6">
    <source>
        <dbReference type="ARBA" id="ARBA00023136"/>
    </source>
</evidence>
<keyword evidence="5 10" id="KW-1133">Transmembrane helix</keyword>
<dbReference type="AlphaFoldDB" id="A0A9D4UIA9"/>
<keyword evidence="3 8" id="KW-0812">Transmembrane</keyword>
<feature type="transmembrane region" description="Helical" evidence="10">
    <location>
        <begin position="161"/>
        <end position="180"/>
    </location>
</feature>
<dbReference type="PROSITE" id="PS00221">
    <property type="entry name" value="MIP"/>
    <property type="match status" value="1"/>
</dbReference>
<feature type="compositionally biased region" description="Low complexity" evidence="9">
    <location>
        <begin position="10"/>
        <end position="21"/>
    </location>
</feature>
<gene>
    <name evidence="11" type="ORF">GOP47_0016700</name>
</gene>
<evidence type="ECO:0000256" key="3">
    <source>
        <dbReference type="ARBA" id="ARBA00022692"/>
    </source>
</evidence>
<dbReference type="InterPro" id="IPR022357">
    <property type="entry name" value="MIP_CS"/>
</dbReference>
<accession>A0A9D4UIA9</accession>
<protein>
    <submittedName>
        <fullName evidence="11">Uncharacterized protein</fullName>
    </submittedName>
</protein>
<dbReference type="CDD" id="cd00333">
    <property type="entry name" value="MIP"/>
    <property type="match status" value="1"/>
</dbReference>
<evidence type="ECO:0000256" key="9">
    <source>
        <dbReference type="SAM" id="MobiDB-lite"/>
    </source>
</evidence>
<dbReference type="FunFam" id="1.20.1080.10:FF:000013">
    <property type="entry name" value="Aquaporin NIP2-1"/>
    <property type="match status" value="1"/>
</dbReference>
<evidence type="ECO:0000256" key="5">
    <source>
        <dbReference type="ARBA" id="ARBA00022989"/>
    </source>
</evidence>
<proteinExistence type="inferred from homology"/>
<dbReference type="SUPFAM" id="SSF81338">
    <property type="entry name" value="Aquaporin-like"/>
    <property type="match status" value="1"/>
</dbReference>
<comment type="subcellular location">
    <subcellularLocation>
        <location evidence="1">Membrane</location>
        <topology evidence="1">Multi-pass membrane protein</topology>
    </subcellularLocation>
</comment>
<dbReference type="OrthoDB" id="3222at2759"/>
<comment type="caution">
    <text evidence="11">The sequence shown here is derived from an EMBL/GenBank/DDBJ whole genome shotgun (WGS) entry which is preliminary data.</text>
</comment>
<evidence type="ECO:0000313" key="12">
    <source>
        <dbReference type="Proteomes" id="UP000886520"/>
    </source>
</evidence>
<evidence type="ECO:0000256" key="8">
    <source>
        <dbReference type="RuleBase" id="RU000477"/>
    </source>
</evidence>
<dbReference type="EMBL" id="JABFUD020000016">
    <property type="protein sequence ID" value="KAI5068355.1"/>
    <property type="molecule type" value="Genomic_DNA"/>
</dbReference>
<feature type="region of interest" description="Disordered" evidence="9">
    <location>
        <begin position="1"/>
        <end position="21"/>
    </location>
</feature>
<keyword evidence="4" id="KW-0677">Repeat</keyword>
<feature type="transmembrane region" description="Helical" evidence="10">
    <location>
        <begin position="200"/>
        <end position="218"/>
    </location>
</feature>
<dbReference type="InterPro" id="IPR034294">
    <property type="entry name" value="Aquaporin_transptr"/>
</dbReference>
<evidence type="ECO:0000256" key="7">
    <source>
        <dbReference type="ARBA" id="ARBA00060753"/>
    </source>
</evidence>
<dbReference type="Gene3D" id="1.20.1080.10">
    <property type="entry name" value="Glycerol uptake facilitator protein"/>
    <property type="match status" value="1"/>
</dbReference>
<organism evidence="11 12">
    <name type="scientific">Adiantum capillus-veneris</name>
    <name type="common">Maidenhair fern</name>
    <dbReference type="NCBI Taxonomy" id="13818"/>
    <lineage>
        <taxon>Eukaryota</taxon>
        <taxon>Viridiplantae</taxon>
        <taxon>Streptophyta</taxon>
        <taxon>Embryophyta</taxon>
        <taxon>Tracheophyta</taxon>
        <taxon>Polypodiopsida</taxon>
        <taxon>Polypodiidae</taxon>
        <taxon>Polypodiales</taxon>
        <taxon>Pteridineae</taxon>
        <taxon>Pteridaceae</taxon>
        <taxon>Vittarioideae</taxon>
        <taxon>Adiantum</taxon>
    </lineage>
</organism>
<feature type="transmembrane region" description="Helical" evidence="10">
    <location>
        <begin position="84"/>
        <end position="104"/>
    </location>
</feature>
<feature type="transmembrane region" description="Helical" evidence="10">
    <location>
        <begin position="230"/>
        <end position="249"/>
    </location>
</feature>
<dbReference type="InterPro" id="IPR000425">
    <property type="entry name" value="MIP"/>
</dbReference>
<evidence type="ECO:0000256" key="4">
    <source>
        <dbReference type="ARBA" id="ARBA00022737"/>
    </source>
</evidence>
<evidence type="ECO:0000256" key="2">
    <source>
        <dbReference type="ARBA" id="ARBA00022448"/>
    </source>
</evidence>
<keyword evidence="12" id="KW-1185">Reference proteome</keyword>
<keyword evidence="6 10" id="KW-0472">Membrane</keyword>
<comment type="similarity">
    <text evidence="7">Belongs to the MIP/aquaporin (TC 1.A.8) family. NIP (TC 1.A.8.12) subfamily.</text>
</comment>
<sequence length="307" mass="32092">MADGYNHMGTSTPSTPQTPVTPLPLLVTSRHGPVNAVQDARPHKPSMLAKCFSIDNCGLDGGEMDFANACVHPQLPSVSLTRKVAAEFLGTFILIFIATAAVIVDEKTGGSMTIIGNSASAGLAIMVVILSVGHISGAHVNPSLTIAFAALRHFPWIQVPAYLAAQIVGSICASFVLKGVFNPDFHGGVTVPHATTVQCFFLEFIISFNLMFVVTAVATDTRAVGELAGIAVGATVMMNILISGATTGGSMNPVRTLGPAIAANNYRGLWLYMVAPVLGALVGAAAYTLVRLKDEDAPARSGRSFRR</sequence>
<dbReference type="Proteomes" id="UP000886520">
    <property type="component" value="Chromosome 16"/>
</dbReference>
<reference evidence="11" key="1">
    <citation type="submission" date="2021-01" db="EMBL/GenBank/DDBJ databases">
        <title>Adiantum capillus-veneris genome.</title>
        <authorList>
            <person name="Fang Y."/>
            <person name="Liao Q."/>
        </authorList>
    </citation>
    <scope>NUCLEOTIDE SEQUENCE</scope>
    <source>
        <strain evidence="11">H3</strain>
        <tissue evidence="11">Leaf</tissue>
    </source>
</reference>
<dbReference type="GO" id="GO:0016020">
    <property type="term" value="C:membrane"/>
    <property type="evidence" value="ECO:0007669"/>
    <property type="project" value="UniProtKB-SubCell"/>
</dbReference>
<dbReference type="PANTHER" id="PTHR45724">
    <property type="entry name" value="AQUAPORIN NIP2-1"/>
    <property type="match status" value="1"/>
</dbReference>
<name>A0A9D4UIA9_ADICA</name>
<keyword evidence="2 8" id="KW-0813">Transport</keyword>
<dbReference type="PANTHER" id="PTHR45724:SF11">
    <property type="entry name" value="AQUAPORIN NIP5-1-RELATED"/>
    <property type="match status" value="1"/>
</dbReference>
<evidence type="ECO:0000256" key="1">
    <source>
        <dbReference type="ARBA" id="ARBA00004141"/>
    </source>
</evidence>
<evidence type="ECO:0000256" key="10">
    <source>
        <dbReference type="SAM" id="Phobius"/>
    </source>
</evidence>
<dbReference type="InterPro" id="IPR023271">
    <property type="entry name" value="Aquaporin-like"/>
</dbReference>
<evidence type="ECO:0000313" key="11">
    <source>
        <dbReference type="EMBL" id="KAI5068355.1"/>
    </source>
</evidence>
<dbReference type="PRINTS" id="PR00783">
    <property type="entry name" value="MINTRINSICP"/>
</dbReference>
<dbReference type="GO" id="GO:0015267">
    <property type="term" value="F:channel activity"/>
    <property type="evidence" value="ECO:0007669"/>
    <property type="project" value="InterPro"/>
</dbReference>